<feature type="transmembrane region" description="Helical" evidence="5">
    <location>
        <begin position="289"/>
        <end position="310"/>
    </location>
</feature>
<feature type="transmembrane region" description="Helical" evidence="5">
    <location>
        <begin position="171"/>
        <end position="198"/>
    </location>
</feature>
<dbReference type="InterPro" id="IPR007345">
    <property type="entry name" value="Polysacch_pyruvyl_Trfase"/>
</dbReference>
<dbReference type="InterPro" id="IPR004853">
    <property type="entry name" value="Sugar_P_trans_dom"/>
</dbReference>
<evidence type="ECO:0000256" key="4">
    <source>
        <dbReference type="ARBA" id="ARBA00023136"/>
    </source>
</evidence>
<name>K0R6Y6_THAOC</name>
<feature type="domain" description="Sugar phosphate transporter" evidence="6">
    <location>
        <begin position="95"/>
        <end position="358"/>
    </location>
</feature>
<dbReference type="EMBL" id="AGNL01046690">
    <property type="protein sequence ID" value="EJK47724.1"/>
    <property type="molecule type" value="Genomic_DNA"/>
</dbReference>
<feature type="transmembrane region" description="Helical" evidence="5">
    <location>
        <begin position="90"/>
        <end position="112"/>
    </location>
</feature>
<keyword evidence="2 5" id="KW-0812">Transmembrane</keyword>
<dbReference type="Pfam" id="PF04230">
    <property type="entry name" value="PS_pyruv_trans"/>
    <property type="match status" value="1"/>
</dbReference>
<evidence type="ECO:0000313" key="9">
    <source>
        <dbReference type="Proteomes" id="UP000266841"/>
    </source>
</evidence>
<proteinExistence type="predicted"/>
<protein>
    <recommendedName>
        <fullName evidence="10">Sugar phosphate transporter domain-containing protein</fullName>
    </recommendedName>
</protein>
<feature type="transmembrane region" description="Helical" evidence="5">
    <location>
        <begin position="258"/>
        <end position="277"/>
    </location>
</feature>
<sequence length="780" mass="86203">MLLKCDQQVSLYENPINENPDCTAVFQAVYDVFAHASIDRVVATLLWYYTSSSNSVCSQQILYTDCVKHNQGTSLREGYPGGECLEQTSIVGTSLVLSCLELFFGSIVAICFRQRFPQSSEMESFWAPGALHAVGTFFTNLGFALGGASLVQMIKLLEPIETLILMTAAKFFSTGVLDLSLDMLLSVLMIVAGTFFLLGGRIQGDAFPWHSAYCALASGACMTIRNVTLKNRPTTSLPKRRHIELDQFWLGVKTFERLSMSGAVVSCFSAILFFFAGGKASYTQFTPRLFVQAVSFFSAYQISSIVVLSFTSAQTHSLLNVGKRIFNVFVAAYVFSEEITVQGRLGLVLAAVGGVLYSRRRKVISSKVLAVIIICLLVGNTGRVNKSYDRDLAFHPLPSLVAINHGFNNISESTGPTFLLRNTPLTLCEPQKFQMVCTTHMRTREFDKINARPIFAEYFTDPNGTKWLKQKPVPERPISTDWFRPDPVKYCGSRNATCANLGDELGALLLSKLSGNKVIEKRFDGMDVVVIGSVLNFMVSNYKVSTSRIKMSYNTTVWGAGTKWGVAGTCFDFRAVRGPKTREAFSKLGCSIPDVYGDPALLMPYLYNPRVSQDIDLCIIPHMDDLLAGRFGWWTANGFESLQSRFDFIDHKMVGRTLRVIDIRTPDAGEFIDFIKSCKNIASGSLHGIILAEAYGINWSWIRLTEKMFEKDFKYHDFFLSVGVDPSSVRSILAHSKNPTCYWSIGPLARLAPPKSPSADPPISPLASLAVSLAAASLAL</sequence>
<feature type="domain" description="Polysaccharide pyruvyl transferase" evidence="7">
    <location>
        <begin position="500"/>
        <end position="700"/>
    </location>
</feature>
<dbReference type="PANTHER" id="PTHR11132">
    <property type="entry name" value="SOLUTE CARRIER FAMILY 35"/>
    <property type="match status" value="1"/>
</dbReference>
<evidence type="ECO:0000256" key="2">
    <source>
        <dbReference type="ARBA" id="ARBA00022692"/>
    </source>
</evidence>
<dbReference type="eggNOG" id="ENOG502SBDB">
    <property type="taxonomic scope" value="Eukaryota"/>
</dbReference>
<dbReference type="OrthoDB" id="47302at2759"/>
<feature type="transmembrane region" description="Helical" evidence="5">
    <location>
        <begin position="124"/>
        <end position="151"/>
    </location>
</feature>
<feature type="transmembrane region" description="Helical" evidence="5">
    <location>
        <begin position="364"/>
        <end position="382"/>
    </location>
</feature>
<comment type="subcellular location">
    <subcellularLocation>
        <location evidence="1">Membrane</location>
        <topology evidence="1">Multi-pass membrane protein</topology>
    </subcellularLocation>
</comment>
<keyword evidence="4 5" id="KW-0472">Membrane</keyword>
<evidence type="ECO:0000259" key="6">
    <source>
        <dbReference type="Pfam" id="PF03151"/>
    </source>
</evidence>
<evidence type="ECO:0000256" key="5">
    <source>
        <dbReference type="SAM" id="Phobius"/>
    </source>
</evidence>
<evidence type="ECO:0000313" key="8">
    <source>
        <dbReference type="EMBL" id="EJK47724.1"/>
    </source>
</evidence>
<dbReference type="GO" id="GO:0016020">
    <property type="term" value="C:membrane"/>
    <property type="evidence" value="ECO:0007669"/>
    <property type="project" value="UniProtKB-SubCell"/>
</dbReference>
<feature type="transmembrane region" description="Helical" evidence="5">
    <location>
        <begin position="341"/>
        <end position="357"/>
    </location>
</feature>
<accession>K0R6Y6</accession>
<dbReference type="AlphaFoldDB" id="K0R6Y6"/>
<evidence type="ECO:0008006" key="10">
    <source>
        <dbReference type="Google" id="ProtNLM"/>
    </source>
</evidence>
<evidence type="ECO:0000256" key="3">
    <source>
        <dbReference type="ARBA" id="ARBA00022989"/>
    </source>
</evidence>
<dbReference type="Proteomes" id="UP000266841">
    <property type="component" value="Unassembled WGS sequence"/>
</dbReference>
<reference evidence="8 9" key="1">
    <citation type="journal article" date="2012" name="Genome Biol.">
        <title>Genome and low-iron response of an oceanic diatom adapted to chronic iron limitation.</title>
        <authorList>
            <person name="Lommer M."/>
            <person name="Specht M."/>
            <person name="Roy A.S."/>
            <person name="Kraemer L."/>
            <person name="Andreson R."/>
            <person name="Gutowska M.A."/>
            <person name="Wolf J."/>
            <person name="Bergner S.V."/>
            <person name="Schilhabel M.B."/>
            <person name="Klostermeier U.C."/>
            <person name="Beiko R.G."/>
            <person name="Rosenstiel P."/>
            <person name="Hippler M."/>
            <person name="Laroche J."/>
        </authorList>
    </citation>
    <scope>NUCLEOTIDE SEQUENCE [LARGE SCALE GENOMIC DNA]</scope>
    <source>
        <strain evidence="8 9">CCMP1005</strain>
    </source>
</reference>
<dbReference type="Pfam" id="PF03151">
    <property type="entry name" value="TPT"/>
    <property type="match status" value="1"/>
</dbReference>
<comment type="caution">
    <text evidence="8">The sequence shown here is derived from an EMBL/GenBank/DDBJ whole genome shotgun (WGS) entry which is preliminary data.</text>
</comment>
<keyword evidence="9" id="KW-1185">Reference proteome</keyword>
<evidence type="ECO:0000256" key="1">
    <source>
        <dbReference type="ARBA" id="ARBA00004141"/>
    </source>
</evidence>
<evidence type="ECO:0000259" key="7">
    <source>
        <dbReference type="Pfam" id="PF04230"/>
    </source>
</evidence>
<organism evidence="8 9">
    <name type="scientific">Thalassiosira oceanica</name>
    <name type="common">Marine diatom</name>
    <dbReference type="NCBI Taxonomy" id="159749"/>
    <lineage>
        <taxon>Eukaryota</taxon>
        <taxon>Sar</taxon>
        <taxon>Stramenopiles</taxon>
        <taxon>Ochrophyta</taxon>
        <taxon>Bacillariophyta</taxon>
        <taxon>Coscinodiscophyceae</taxon>
        <taxon>Thalassiosirophycidae</taxon>
        <taxon>Thalassiosirales</taxon>
        <taxon>Thalassiosiraceae</taxon>
        <taxon>Thalassiosira</taxon>
    </lineage>
</organism>
<keyword evidence="3 5" id="KW-1133">Transmembrane helix</keyword>
<gene>
    <name evidence="8" type="ORF">THAOC_33538</name>
</gene>
<dbReference type="InterPro" id="IPR050186">
    <property type="entry name" value="TPT_transporter"/>
</dbReference>